<dbReference type="PROSITE" id="PS50006">
    <property type="entry name" value="FHA_DOMAIN"/>
    <property type="match status" value="1"/>
</dbReference>
<dbReference type="SUPFAM" id="SSF49879">
    <property type="entry name" value="SMAD/FHA domain"/>
    <property type="match status" value="1"/>
</dbReference>
<comment type="caution">
    <text evidence="2">The sequence shown here is derived from an EMBL/GenBank/DDBJ whole genome shotgun (WGS) entry which is preliminary data.</text>
</comment>
<dbReference type="CDD" id="cd00060">
    <property type="entry name" value="FHA"/>
    <property type="match status" value="1"/>
</dbReference>
<accession>L8JIL2</accession>
<dbReference type="Gene3D" id="2.60.200.20">
    <property type="match status" value="1"/>
</dbReference>
<sequence>MPLSIRIISSPEGESISEWNKSFPEDGGDIGRAFGATMQLSDARREVSGTHAIIRKTSRGYQVMDNSTNGLFINGSASPLGKGNQSTLNDGDVLDIGKYRLLVSCFIPEQAKAQDFSAAVQGNSVFGDDPFSNETEAFPEPQVVQAEEPAFTFAAATHEVVADDPFLAEEVEKRTERREFDLSFSAFDDDPLADAELQVNLPTHMSESQSKPELQSQSNMGAQMGLTEFRHHEQRMQEQMDKALEMALNRLLADISPEATESMFDYLTTPGFWSRKPKYWDMYKRHFNRQVESRDWHIKFHAYFHDALRLQRNMDGGS</sequence>
<proteinExistence type="predicted"/>
<evidence type="ECO:0000313" key="3">
    <source>
        <dbReference type="Proteomes" id="UP000011134"/>
    </source>
</evidence>
<dbReference type="PATRIC" id="fig|1056511.3.peg.828"/>
<dbReference type="OrthoDB" id="273564at2"/>
<feature type="domain" description="FHA" evidence="1">
    <location>
        <begin position="28"/>
        <end position="78"/>
    </location>
</feature>
<gene>
    <name evidence="2" type="ORF">C942_02766</name>
</gene>
<dbReference type="EMBL" id="AMZO01000003">
    <property type="protein sequence ID" value="ELR67257.1"/>
    <property type="molecule type" value="Genomic_DNA"/>
</dbReference>
<dbReference type="InterPro" id="IPR008984">
    <property type="entry name" value="SMAD_FHA_dom_sf"/>
</dbReference>
<dbReference type="Proteomes" id="UP000011134">
    <property type="component" value="Unassembled WGS sequence"/>
</dbReference>
<keyword evidence="3" id="KW-1185">Reference proteome</keyword>
<name>L8JIL2_9GAMM</name>
<dbReference type="AlphaFoldDB" id="L8JIL2"/>
<dbReference type="InterPro" id="IPR000253">
    <property type="entry name" value="FHA_dom"/>
</dbReference>
<evidence type="ECO:0000259" key="1">
    <source>
        <dbReference type="PROSITE" id="PS50006"/>
    </source>
</evidence>
<dbReference type="InterPro" id="IPR046883">
    <property type="entry name" value="T6SS_FHA_C"/>
</dbReference>
<evidence type="ECO:0000313" key="2">
    <source>
        <dbReference type="EMBL" id="ELR67257.1"/>
    </source>
</evidence>
<organism evidence="2 3">
    <name type="scientific">Photobacterium marinum</name>
    <dbReference type="NCBI Taxonomy" id="1056511"/>
    <lineage>
        <taxon>Bacteria</taxon>
        <taxon>Pseudomonadati</taxon>
        <taxon>Pseudomonadota</taxon>
        <taxon>Gammaproteobacteria</taxon>
        <taxon>Vibrionales</taxon>
        <taxon>Vibrionaceae</taxon>
        <taxon>Photobacterium</taxon>
    </lineage>
</organism>
<dbReference type="Pfam" id="PF20232">
    <property type="entry name" value="T6SS_FHA_C"/>
    <property type="match status" value="1"/>
</dbReference>
<reference evidence="2 3" key="1">
    <citation type="submission" date="2012-12" db="EMBL/GenBank/DDBJ databases">
        <title>Genome Assembly of Photobacterium sp. AK15.</title>
        <authorList>
            <person name="Khatri I."/>
            <person name="Vaidya B."/>
            <person name="Srinivas T.N.R."/>
            <person name="Subramanian S."/>
            <person name="Pinnaka A."/>
        </authorList>
    </citation>
    <scope>NUCLEOTIDE SEQUENCE [LARGE SCALE GENOMIC DNA]</scope>
    <source>
        <strain evidence="2 3">AK15</strain>
    </source>
</reference>
<dbReference type="RefSeq" id="WP_007462728.1">
    <property type="nucleotide sequence ID" value="NZ_AMZO01000003.1"/>
</dbReference>
<protein>
    <recommendedName>
        <fullName evidence="1">FHA domain-containing protein</fullName>
    </recommendedName>
</protein>
<dbReference type="Pfam" id="PF00498">
    <property type="entry name" value="FHA"/>
    <property type="match status" value="1"/>
</dbReference>